<keyword evidence="4" id="KW-0611">Plant defense</keyword>
<feature type="domain" description="Defensin-like" evidence="7">
    <location>
        <begin position="37"/>
        <end position="82"/>
    </location>
</feature>
<evidence type="ECO:0000256" key="1">
    <source>
        <dbReference type="ARBA" id="ARBA00006722"/>
    </source>
</evidence>
<feature type="signal peptide" evidence="6">
    <location>
        <begin position="1"/>
        <end position="21"/>
    </location>
</feature>
<reference evidence="9" key="2">
    <citation type="submission" date="2025-08" db="UniProtKB">
        <authorList>
            <consortium name="RefSeq"/>
        </authorList>
    </citation>
    <scope>IDENTIFICATION</scope>
    <source>
        <tissue evidence="9">Leaf</tissue>
    </source>
</reference>
<organism evidence="8 9">
    <name type="scientific">Camelina sativa</name>
    <name type="common">False flax</name>
    <name type="synonym">Myagrum sativum</name>
    <dbReference type="NCBI Taxonomy" id="90675"/>
    <lineage>
        <taxon>Eukaryota</taxon>
        <taxon>Viridiplantae</taxon>
        <taxon>Streptophyta</taxon>
        <taxon>Embryophyta</taxon>
        <taxon>Tracheophyta</taxon>
        <taxon>Spermatophyta</taxon>
        <taxon>Magnoliopsida</taxon>
        <taxon>eudicotyledons</taxon>
        <taxon>Gunneridae</taxon>
        <taxon>Pentapetalae</taxon>
        <taxon>rosids</taxon>
        <taxon>malvids</taxon>
        <taxon>Brassicales</taxon>
        <taxon>Brassicaceae</taxon>
        <taxon>Camelineae</taxon>
        <taxon>Camelina</taxon>
    </lineage>
</organism>
<comment type="similarity">
    <text evidence="1">Belongs to the DEFL family.</text>
</comment>
<sequence length="88" mass="9916">MGITKALVIFLHIVILAVSLSNHVVFTSGAEIEKFTYDHCYHLCVQGEYGSRECFVDCTEKGFYKGDCVSRTPTDPIRCCCNDHYTTN</sequence>
<dbReference type="Pfam" id="PF24552">
    <property type="entry name" value="Defensin"/>
    <property type="match status" value="1"/>
</dbReference>
<evidence type="ECO:0000256" key="4">
    <source>
        <dbReference type="ARBA" id="ARBA00022821"/>
    </source>
</evidence>
<evidence type="ECO:0000256" key="6">
    <source>
        <dbReference type="SAM" id="SignalP"/>
    </source>
</evidence>
<reference evidence="8" key="1">
    <citation type="journal article" date="2014" name="Nat. Commun.">
        <title>The emerging biofuel crop Camelina sativa retains a highly undifferentiated hexaploid genome structure.</title>
        <authorList>
            <person name="Kagale S."/>
            <person name="Koh C."/>
            <person name="Nixon J."/>
            <person name="Bollina V."/>
            <person name="Clarke W.E."/>
            <person name="Tuteja R."/>
            <person name="Spillane C."/>
            <person name="Robinson S.J."/>
            <person name="Links M.G."/>
            <person name="Clarke C."/>
            <person name="Higgins E.E."/>
            <person name="Huebert T."/>
            <person name="Sharpe A.G."/>
            <person name="Parkin I.A."/>
        </authorList>
    </citation>
    <scope>NUCLEOTIDE SEQUENCE [LARGE SCALE GENOMIC DNA]</scope>
    <source>
        <strain evidence="8">cv. DH55</strain>
    </source>
</reference>
<evidence type="ECO:0000259" key="7">
    <source>
        <dbReference type="Pfam" id="PF24552"/>
    </source>
</evidence>
<evidence type="ECO:0000256" key="2">
    <source>
        <dbReference type="ARBA" id="ARBA00022529"/>
    </source>
</evidence>
<keyword evidence="2" id="KW-0929">Antimicrobial</keyword>
<name>A0ABM0T4D6_CAMSA</name>
<dbReference type="Proteomes" id="UP000694864">
    <property type="component" value="Chromosome 8"/>
</dbReference>
<evidence type="ECO:0000256" key="3">
    <source>
        <dbReference type="ARBA" id="ARBA00022577"/>
    </source>
</evidence>
<feature type="chain" id="PRO_5046138231" evidence="6">
    <location>
        <begin position="22"/>
        <end position="88"/>
    </location>
</feature>
<keyword evidence="3" id="KW-0295">Fungicide</keyword>
<evidence type="ECO:0000313" key="8">
    <source>
        <dbReference type="Proteomes" id="UP000694864"/>
    </source>
</evidence>
<dbReference type="GeneID" id="104706239"/>
<dbReference type="InterPro" id="IPR056373">
    <property type="entry name" value="Defensin-like_dom"/>
</dbReference>
<evidence type="ECO:0000313" key="9">
    <source>
        <dbReference type="RefSeq" id="XP_010420713.1"/>
    </source>
</evidence>
<accession>A0ABM0T4D6</accession>
<keyword evidence="6" id="KW-0732">Signal</keyword>
<gene>
    <name evidence="9" type="primary">LOC104706239</name>
</gene>
<protein>
    <submittedName>
        <fullName evidence="9">Defensin-like protein 49</fullName>
    </submittedName>
</protein>
<proteinExistence type="inferred from homology"/>
<keyword evidence="5" id="KW-1015">Disulfide bond</keyword>
<keyword evidence="8" id="KW-1185">Reference proteome</keyword>
<dbReference type="RefSeq" id="XP_010420713.1">
    <property type="nucleotide sequence ID" value="XM_010422411.1"/>
</dbReference>
<evidence type="ECO:0000256" key="5">
    <source>
        <dbReference type="ARBA" id="ARBA00023157"/>
    </source>
</evidence>